<name>A0ABW3ZSW8_9BACI</name>
<accession>A0ABW3ZSW8</accession>
<protein>
    <submittedName>
        <fullName evidence="3">YhcN/YlaJ family sporulation lipoprotein</fullName>
    </submittedName>
</protein>
<feature type="compositionally biased region" description="Polar residues" evidence="1">
    <location>
        <begin position="47"/>
        <end position="56"/>
    </location>
</feature>
<dbReference type="RefSeq" id="WP_382399065.1">
    <property type="nucleotide sequence ID" value="NZ_JBHTNH010000014.1"/>
</dbReference>
<evidence type="ECO:0000313" key="3">
    <source>
        <dbReference type="EMBL" id="MFD1361470.1"/>
    </source>
</evidence>
<gene>
    <name evidence="3" type="ORF">ACFQ4A_07360</name>
</gene>
<comment type="caution">
    <text evidence="3">The sequence shown here is derived from an EMBL/GenBank/DDBJ whole genome shotgun (WGS) entry which is preliminary data.</text>
</comment>
<dbReference type="InterPro" id="IPR019076">
    <property type="entry name" value="Spore_lipoprot_YhcN/YlaJ-like"/>
</dbReference>
<keyword evidence="3" id="KW-0449">Lipoprotein</keyword>
<organism evidence="3 4">
    <name type="scientific">Lentibacillus salinarum</name>
    <dbReference type="NCBI Taxonomy" id="446820"/>
    <lineage>
        <taxon>Bacteria</taxon>
        <taxon>Bacillati</taxon>
        <taxon>Bacillota</taxon>
        <taxon>Bacilli</taxon>
        <taxon>Bacillales</taxon>
        <taxon>Bacillaceae</taxon>
        <taxon>Lentibacillus</taxon>
    </lineage>
</organism>
<feature type="chain" id="PRO_5045221950" evidence="2">
    <location>
        <begin position="27"/>
        <end position="192"/>
    </location>
</feature>
<dbReference type="Proteomes" id="UP001597178">
    <property type="component" value="Unassembled WGS sequence"/>
</dbReference>
<sequence length="192" mass="21546">MNRKLLLPISLLTAITIAGCGGTNNAADDERHQAEERDQIVDELNPEQENTPSNPSGDDKLGYVHYTKEQIDNEDEEQHTVNIDRTSLANMITRIILQNNGFNEAATLVTDDKALIAYGKTDDLESDKAVDIVNKTATSILPGYFDIYESDNETLIHDIQSLHNSRIQDDDYDNTINQIIERMQESPQGLNE</sequence>
<evidence type="ECO:0000256" key="1">
    <source>
        <dbReference type="SAM" id="MobiDB-lite"/>
    </source>
</evidence>
<keyword evidence="2" id="KW-0732">Signal</keyword>
<dbReference type="Pfam" id="PF09580">
    <property type="entry name" value="Spore_YhcN_YlaJ"/>
    <property type="match status" value="1"/>
</dbReference>
<evidence type="ECO:0000313" key="4">
    <source>
        <dbReference type="Proteomes" id="UP001597178"/>
    </source>
</evidence>
<proteinExistence type="predicted"/>
<feature type="region of interest" description="Disordered" evidence="1">
    <location>
        <begin position="43"/>
        <end position="62"/>
    </location>
</feature>
<reference evidence="4" key="1">
    <citation type="journal article" date="2019" name="Int. J. Syst. Evol. Microbiol.">
        <title>The Global Catalogue of Microorganisms (GCM) 10K type strain sequencing project: providing services to taxonomists for standard genome sequencing and annotation.</title>
        <authorList>
            <consortium name="The Broad Institute Genomics Platform"/>
            <consortium name="The Broad Institute Genome Sequencing Center for Infectious Disease"/>
            <person name="Wu L."/>
            <person name="Ma J."/>
        </authorList>
    </citation>
    <scope>NUCLEOTIDE SEQUENCE [LARGE SCALE GENOMIC DNA]</scope>
    <source>
        <strain evidence="4">CCUG 54822</strain>
    </source>
</reference>
<dbReference type="PROSITE" id="PS51257">
    <property type="entry name" value="PROKAR_LIPOPROTEIN"/>
    <property type="match status" value="1"/>
</dbReference>
<evidence type="ECO:0000256" key="2">
    <source>
        <dbReference type="SAM" id="SignalP"/>
    </source>
</evidence>
<feature type="signal peptide" evidence="2">
    <location>
        <begin position="1"/>
        <end position="26"/>
    </location>
</feature>
<dbReference type="EMBL" id="JBHTNH010000014">
    <property type="protein sequence ID" value="MFD1361470.1"/>
    <property type="molecule type" value="Genomic_DNA"/>
</dbReference>
<keyword evidence="4" id="KW-1185">Reference proteome</keyword>